<comment type="caution">
    <text evidence="2">The sequence shown here is derived from an EMBL/GenBank/DDBJ whole genome shotgun (WGS) entry which is preliminary data.</text>
</comment>
<dbReference type="OrthoDB" id="1937366at2759"/>
<dbReference type="InterPro" id="IPR035073">
    <property type="entry name" value="At2g17340_3_helix_bundle"/>
</dbReference>
<dbReference type="Gene3D" id="1.20.1700.10">
    <property type="entry name" value="AF1104-like"/>
    <property type="match status" value="1"/>
</dbReference>
<proteinExistence type="predicted"/>
<reference evidence="3" key="1">
    <citation type="journal article" date="2016" name="Nature">
        <title>The genome of the seagrass Zostera marina reveals angiosperm adaptation to the sea.</title>
        <authorList>
            <person name="Olsen J.L."/>
            <person name="Rouze P."/>
            <person name="Verhelst B."/>
            <person name="Lin Y.-C."/>
            <person name="Bayer T."/>
            <person name="Collen J."/>
            <person name="Dattolo E."/>
            <person name="De Paoli E."/>
            <person name="Dittami S."/>
            <person name="Maumus F."/>
            <person name="Michel G."/>
            <person name="Kersting A."/>
            <person name="Lauritano C."/>
            <person name="Lohaus R."/>
            <person name="Toepel M."/>
            <person name="Tonon T."/>
            <person name="Vanneste K."/>
            <person name="Amirebrahimi M."/>
            <person name="Brakel J."/>
            <person name="Bostroem C."/>
            <person name="Chovatia M."/>
            <person name="Grimwood J."/>
            <person name="Jenkins J.W."/>
            <person name="Jueterbock A."/>
            <person name="Mraz A."/>
            <person name="Stam W.T."/>
            <person name="Tice H."/>
            <person name="Bornberg-Bauer E."/>
            <person name="Green P.J."/>
            <person name="Pearson G.A."/>
            <person name="Procaccini G."/>
            <person name="Duarte C.M."/>
            <person name="Schmutz J."/>
            <person name="Reusch T.B.H."/>
            <person name="Van de Peer Y."/>
        </authorList>
    </citation>
    <scope>NUCLEOTIDE SEQUENCE [LARGE SCALE GENOMIC DNA]</scope>
    <source>
        <strain evidence="3">cv. Finnish</strain>
    </source>
</reference>
<dbReference type="Proteomes" id="UP000036987">
    <property type="component" value="Unassembled WGS sequence"/>
</dbReference>
<name>A0A0K9P3N1_ZOSMR</name>
<organism evidence="2 3">
    <name type="scientific">Zostera marina</name>
    <name type="common">Eelgrass</name>
    <dbReference type="NCBI Taxonomy" id="29655"/>
    <lineage>
        <taxon>Eukaryota</taxon>
        <taxon>Viridiplantae</taxon>
        <taxon>Streptophyta</taxon>
        <taxon>Embryophyta</taxon>
        <taxon>Tracheophyta</taxon>
        <taxon>Spermatophyta</taxon>
        <taxon>Magnoliopsida</taxon>
        <taxon>Liliopsida</taxon>
        <taxon>Zosteraceae</taxon>
        <taxon>Zostera</taxon>
    </lineage>
</organism>
<keyword evidence="3" id="KW-1185">Reference proteome</keyword>
<gene>
    <name evidence="2" type="ORF">ZOSMA_3G00750</name>
</gene>
<accession>A0A0K9P3N1</accession>
<dbReference type="STRING" id="29655.A0A0K9P3N1"/>
<evidence type="ECO:0000313" key="2">
    <source>
        <dbReference type="EMBL" id="KMZ63594.1"/>
    </source>
</evidence>
<dbReference type="EMBL" id="LFYR01001213">
    <property type="protein sequence ID" value="KMZ63594.1"/>
    <property type="molecule type" value="Genomic_DNA"/>
</dbReference>
<evidence type="ECO:0000313" key="3">
    <source>
        <dbReference type="Proteomes" id="UP000036987"/>
    </source>
</evidence>
<evidence type="ECO:0000256" key="1">
    <source>
        <dbReference type="SAM" id="MobiDB-lite"/>
    </source>
</evidence>
<sequence length="59" mass="6715">MFEHDFKDSVQWQRADSDPTVTDASAKAEKFAQRYTEILEDLKKDPESQGGPPDCIVQD</sequence>
<dbReference type="AlphaFoldDB" id="A0A0K9P3N1"/>
<feature type="compositionally biased region" description="Polar residues" evidence="1">
    <location>
        <begin position="10"/>
        <end position="23"/>
    </location>
</feature>
<feature type="region of interest" description="Disordered" evidence="1">
    <location>
        <begin position="1"/>
        <end position="26"/>
    </location>
</feature>
<protein>
    <submittedName>
        <fullName evidence="2">Uncharacterized protein</fullName>
    </submittedName>
</protein>